<reference evidence="1" key="1">
    <citation type="submission" date="2020-05" db="EMBL/GenBank/DDBJ databases">
        <authorList>
            <person name="Chiriac C."/>
            <person name="Salcher M."/>
            <person name="Ghai R."/>
            <person name="Kavagutti S V."/>
        </authorList>
    </citation>
    <scope>NUCLEOTIDE SEQUENCE</scope>
</reference>
<protein>
    <submittedName>
        <fullName evidence="1">Unannotated protein</fullName>
    </submittedName>
</protein>
<gene>
    <name evidence="1" type="ORF">UFOPK1827_01416</name>
</gene>
<organism evidence="1">
    <name type="scientific">freshwater metagenome</name>
    <dbReference type="NCBI Taxonomy" id="449393"/>
    <lineage>
        <taxon>unclassified sequences</taxon>
        <taxon>metagenomes</taxon>
        <taxon>ecological metagenomes</taxon>
    </lineage>
</organism>
<proteinExistence type="predicted"/>
<dbReference type="EMBL" id="CAEZUO010000077">
    <property type="protein sequence ID" value="CAB4613052.1"/>
    <property type="molecule type" value="Genomic_DNA"/>
</dbReference>
<name>A0A6J6HH34_9ZZZZ</name>
<dbReference type="AlphaFoldDB" id="A0A6J6HH34"/>
<sequence>MTTGNPKALRGVPSHGVLGAELRVEGEGVLDIEGETHEQISQWFVDFAVVGIGHCDSPQR</sequence>
<evidence type="ECO:0000313" key="1">
    <source>
        <dbReference type="EMBL" id="CAB4613052.1"/>
    </source>
</evidence>
<accession>A0A6J6HH34</accession>